<protein>
    <submittedName>
        <fullName evidence="1">Tick transposon</fullName>
    </submittedName>
</protein>
<dbReference type="GO" id="GO:0003676">
    <property type="term" value="F:nucleic acid binding"/>
    <property type="evidence" value="ECO:0007669"/>
    <property type="project" value="InterPro"/>
</dbReference>
<dbReference type="AlphaFoldDB" id="A0A131YDK1"/>
<organism evidence="1">
    <name type="scientific">Rhipicephalus appendiculatus</name>
    <name type="common">Brown ear tick</name>
    <dbReference type="NCBI Taxonomy" id="34631"/>
    <lineage>
        <taxon>Eukaryota</taxon>
        <taxon>Metazoa</taxon>
        <taxon>Ecdysozoa</taxon>
        <taxon>Arthropoda</taxon>
        <taxon>Chelicerata</taxon>
        <taxon>Arachnida</taxon>
        <taxon>Acari</taxon>
        <taxon>Parasitiformes</taxon>
        <taxon>Ixodida</taxon>
        <taxon>Ixodoidea</taxon>
        <taxon>Ixodidae</taxon>
        <taxon>Rhipicephalinae</taxon>
        <taxon>Rhipicephalus</taxon>
        <taxon>Rhipicephalus</taxon>
    </lineage>
</organism>
<proteinExistence type="predicted"/>
<dbReference type="EMBL" id="GEDV01011995">
    <property type="protein sequence ID" value="JAP76562.1"/>
    <property type="molecule type" value="Transcribed_RNA"/>
</dbReference>
<dbReference type="InterPro" id="IPR036397">
    <property type="entry name" value="RNaseH_sf"/>
</dbReference>
<name>A0A131YDK1_RHIAP</name>
<dbReference type="Gene3D" id="3.30.420.10">
    <property type="entry name" value="Ribonuclease H-like superfamily/Ribonuclease H"/>
    <property type="match status" value="1"/>
</dbReference>
<reference evidence="1" key="1">
    <citation type="journal article" date="2016" name="Ticks Tick Borne Dis.">
        <title>De novo assembly and annotation of the salivary gland transcriptome of Rhipicephalus appendiculatus male and female ticks during blood feeding.</title>
        <authorList>
            <person name="de Castro M.H."/>
            <person name="de Klerk D."/>
            <person name="Pienaar R."/>
            <person name="Latif A.A."/>
            <person name="Rees D.J."/>
            <person name="Mans B.J."/>
        </authorList>
    </citation>
    <scope>NUCLEOTIDE SEQUENCE</scope>
    <source>
        <tissue evidence="1">Salivary glands</tissue>
    </source>
</reference>
<evidence type="ECO:0000313" key="1">
    <source>
        <dbReference type="EMBL" id="JAP76562.1"/>
    </source>
</evidence>
<accession>A0A131YDK1</accession>
<sequence length="338" mass="38398">MFSPSSTHGSVSQGTEPCNYKEQNQEIHFTMADGKPIPKVDRMRVLGLIIESNGHNGETIRKLDDVTSQIMRLLKRITNKYSGMKEANLLRLVQAFVISRIVYVASYLRWHSSERYKLDCLIRKIYKQAIGLSITTSNDSLLQLGLHNTLDELIEAQRIAQYQRLSKTKTGRQILDRLGIAYHTQHGVKEDMPRHIRGVITVLPIPKNMHPTHHQGRQESRARDIQRKFGNSLDTVFVDAARYRHKRAYTAVVINNERKCLTSATVRTPHVETAEEIAIALAIAQTQADVIVSDSQTAIRNFANGRISPEALQILKPGINQEKKCPSHLDTRSHTIRR</sequence>